<dbReference type="Proteomes" id="UP000824161">
    <property type="component" value="Unassembled WGS sequence"/>
</dbReference>
<keyword evidence="4 7" id="KW-0255">Endonuclease</keyword>
<evidence type="ECO:0000256" key="6">
    <source>
        <dbReference type="ARBA" id="ARBA00022884"/>
    </source>
</evidence>
<keyword evidence="6 7" id="KW-0694">RNA-binding</keyword>
<dbReference type="InterPro" id="IPR020539">
    <property type="entry name" value="RNase_P_CS"/>
</dbReference>
<gene>
    <name evidence="7 9" type="primary">rnpA</name>
    <name evidence="9" type="ORF">IAC44_00115</name>
</gene>
<evidence type="ECO:0000313" key="10">
    <source>
        <dbReference type="Proteomes" id="UP000824161"/>
    </source>
</evidence>
<dbReference type="GO" id="GO:0004526">
    <property type="term" value="F:ribonuclease P activity"/>
    <property type="evidence" value="ECO:0007669"/>
    <property type="project" value="UniProtKB-UniRule"/>
</dbReference>
<dbReference type="Gene3D" id="3.30.230.10">
    <property type="match status" value="1"/>
</dbReference>
<evidence type="ECO:0000313" key="9">
    <source>
        <dbReference type="EMBL" id="HIT97222.1"/>
    </source>
</evidence>
<dbReference type="SUPFAM" id="SSF54211">
    <property type="entry name" value="Ribosomal protein S5 domain 2-like"/>
    <property type="match status" value="1"/>
</dbReference>
<keyword evidence="2 7" id="KW-0819">tRNA processing</keyword>
<dbReference type="EC" id="3.1.26.5" evidence="7 8"/>
<comment type="function">
    <text evidence="1 7">RNaseP catalyzes the removal of the 5'-leader sequence from pre-tRNA to produce the mature 5'-terminus. It can also cleave other RNA substrates such as 4.5S RNA. The protein component plays an auxiliary but essential role in vivo by binding to the 5'-leader sequence and broadening the substrate specificity of the ribozyme.</text>
</comment>
<organism evidence="9 10">
    <name type="scientific">Candidatus Merdimorpha stercoravium</name>
    <dbReference type="NCBI Taxonomy" id="2840863"/>
    <lineage>
        <taxon>Bacteria</taxon>
        <taxon>Pseudomonadati</taxon>
        <taxon>Bacteroidota</taxon>
        <taxon>Flavobacteriia</taxon>
        <taxon>Flavobacteriales</taxon>
        <taxon>Candidatus Merdimorpha</taxon>
    </lineage>
</organism>
<accession>A0A9D1HA14</accession>
<keyword evidence="3 7" id="KW-0540">Nuclease</keyword>
<dbReference type="Pfam" id="PF00825">
    <property type="entry name" value="Ribonuclease_P"/>
    <property type="match status" value="1"/>
</dbReference>
<dbReference type="HAMAP" id="MF_00227">
    <property type="entry name" value="RNase_P"/>
    <property type="match status" value="1"/>
</dbReference>
<proteinExistence type="inferred from homology"/>
<dbReference type="InterPro" id="IPR020568">
    <property type="entry name" value="Ribosomal_Su5_D2-typ_SF"/>
</dbReference>
<dbReference type="GO" id="GO:0000049">
    <property type="term" value="F:tRNA binding"/>
    <property type="evidence" value="ECO:0007669"/>
    <property type="project" value="UniProtKB-UniRule"/>
</dbReference>
<dbReference type="EMBL" id="DVLY01000003">
    <property type="protein sequence ID" value="HIT97222.1"/>
    <property type="molecule type" value="Genomic_DNA"/>
</dbReference>
<comment type="caution">
    <text evidence="9">The sequence shown here is derived from an EMBL/GenBank/DDBJ whole genome shotgun (WGS) entry which is preliminary data.</text>
</comment>
<evidence type="ECO:0000256" key="4">
    <source>
        <dbReference type="ARBA" id="ARBA00022759"/>
    </source>
</evidence>
<evidence type="ECO:0000256" key="3">
    <source>
        <dbReference type="ARBA" id="ARBA00022722"/>
    </source>
</evidence>
<evidence type="ECO:0000256" key="8">
    <source>
        <dbReference type="NCBIfam" id="TIGR00188"/>
    </source>
</evidence>
<dbReference type="NCBIfam" id="TIGR00188">
    <property type="entry name" value="rnpA"/>
    <property type="match status" value="1"/>
</dbReference>
<dbReference type="InterPro" id="IPR000100">
    <property type="entry name" value="RNase_P"/>
</dbReference>
<dbReference type="GO" id="GO:0042781">
    <property type="term" value="F:3'-tRNA processing endoribonuclease activity"/>
    <property type="evidence" value="ECO:0007669"/>
    <property type="project" value="TreeGrafter"/>
</dbReference>
<keyword evidence="5 7" id="KW-0378">Hydrolase</keyword>
<dbReference type="AlphaFoldDB" id="A0A9D1HA14"/>
<reference evidence="9" key="1">
    <citation type="submission" date="2020-10" db="EMBL/GenBank/DDBJ databases">
        <authorList>
            <person name="Gilroy R."/>
        </authorList>
    </citation>
    <scope>NUCLEOTIDE SEQUENCE</scope>
    <source>
        <strain evidence="9">1383</strain>
    </source>
</reference>
<comment type="subunit">
    <text evidence="7">Consists of a catalytic RNA component (M1 or rnpB) and a protein subunit.</text>
</comment>
<dbReference type="PANTHER" id="PTHR33992:SF1">
    <property type="entry name" value="RIBONUCLEASE P PROTEIN COMPONENT"/>
    <property type="match status" value="1"/>
</dbReference>
<dbReference type="PANTHER" id="PTHR33992">
    <property type="entry name" value="RIBONUCLEASE P PROTEIN COMPONENT"/>
    <property type="match status" value="1"/>
</dbReference>
<dbReference type="GO" id="GO:0001682">
    <property type="term" value="P:tRNA 5'-leader removal"/>
    <property type="evidence" value="ECO:0007669"/>
    <property type="project" value="UniProtKB-UniRule"/>
</dbReference>
<dbReference type="PROSITE" id="PS00648">
    <property type="entry name" value="RIBONUCLEASE_P"/>
    <property type="match status" value="1"/>
</dbReference>
<comment type="catalytic activity">
    <reaction evidence="7">
        <text>Endonucleolytic cleavage of RNA, removing 5'-extranucleotides from tRNA precursor.</text>
        <dbReference type="EC" id="3.1.26.5"/>
    </reaction>
</comment>
<evidence type="ECO:0000256" key="5">
    <source>
        <dbReference type="ARBA" id="ARBA00022801"/>
    </source>
</evidence>
<dbReference type="GO" id="GO:0030677">
    <property type="term" value="C:ribonuclease P complex"/>
    <property type="evidence" value="ECO:0007669"/>
    <property type="project" value="TreeGrafter"/>
</dbReference>
<evidence type="ECO:0000256" key="1">
    <source>
        <dbReference type="ARBA" id="ARBA00002663"/>
    </source>
</evidence>
<dbReference type="InterPro" id="IPR014721">
    <property type="entry name" value="Ribsml_uS5_D2-typ_fold_subgr"/>
</dbReference>
<evidence type="ECO:0000256" key="7">
    <source>
        <dbReference type="HAMAP-Rule" id="MF_00227"/>
    </source>
</evidence>
<comment type="similarity">
    <text evidence="7">Belongs to the RnpA family.</text>
</comment>
<protein>
    <recommendedName>
        <fullName evidence="7 8">Ribonuclease P protein component</fullName>
        <shortName evidence="7">RNase P protein</shortName>
        <shortName evidence="7">RNaseP protein</shortName>
        <ecNumber evidence="7 8">3.1.26.5</ecNumber>
    </recommendedName>
    <alternativeName>
        <fullName evidence="7">Protein C5</fullName>
    </alternativeName>
</protein>
<name>A0A9D1HA14_9FLAO</name>
<reference evidence="9" key="2">
    <citation type="journal article" date="2021" name="PeerJ">
        <title>Extensive microbial diversity within the chicken gut microbiome revealed by metagenomics and culture.</title>
        <authorList>
            <person name="Gilroy R."/>
            <person name="Ravi A."/>
            <person name="Getino M."/>
            <person name="Pursley I."/>
            <person name="Horton D.L."/>
            <person name="Alikhan N.F."/>
            <person name="Baker D."/>
            <person name="Gharbi K."/>
            <person name="Hall N."/>
            <person name="Watson M."/>
            <person name="Adriaenssens E.M."/>
            <person name="Foster-Nyarko E."/>
            <person name="Jarju S."/>
            <person name="Secka A."/>
            <person name="Antonio M."/>
            <person name="Oren A."/>
            <person name="Chaudhuri R.R."/>
            <person name="La Ragione R."/>
            <person name="Hildebrand F."/>
            <person name="Pallen M.J."/>
        </authorList>
    </citation>
    <scope>NUCLEOTIDE SEQUENCE</scope>
    <source>
        <strain evidence="9">1383</strain>
    </source>
</reference>
<evidence type="ECO:0000256" key="2">
    <source>
        <dbReference type="ARBA" id="ARBA00022694"/>
    </source>
</evidence>
<sequence>MRATLGKNQRLKSSKQIREIFSGRKSVAAPPLRILWSETPGEGNPLAAFFVPKKYYRHAVDRNRIKRLMREVYRTARHRYVGGYPHRFAFIFLWTGHEVPELATVKSRMDKAFARWREEIDRKNEICE</sequence>